<evidence type="ECO:0000259" key="8">
    <source>
        <dbReference type="SMART" id="SM00644"/>
    </source>
</evidence>
<dbReference type="EMBL" id="CH964168">
    <property type="protein sequence ID" value="KRF99233.1"/>
    <property type="molecule type" value="Genomic_DNA"/>
</dbReference>
<dbReference type="InterPro" id="IPR002502">
    <property type="entry name" value="Amidase_domain"/>
</dbReference>
<evidence type="ECO:0000256" key="5">
    <source>
        <dbReference type="ARBA" id="ARBA00022859"/>
    </source>
</evidence>
<proteinExistence type="inferred from homology"/>
<dbReference type="SUPFAM" id="SSF55846">
    <property type="entry name" value="N-acetylmuramoyl-L-alanine amidase-like"/>
    <property type="match status" value="1"/>
</dbReference>
<keyword evidence="7" id="KW-0472">Membrane</keyword>
<dbReference type="OrthoDB" id="10001926at2759"/>
<feature type="domain" description="Peptidoglycan recognition protein family" evidence="9">
    <location>
        <begin position="393"/>
        <end position="535"/>
    </location>
</feature>
<dbReference type="SMART" id="SM00701">
    <property type="entry name" value="PGRP"/>
    <property type="match status" value="1"/>
</dbReference>
<dbReference type="InterPro" id="IPR036505">
    <property type="entry name" value="Amidase/PGRP_sf"/>
</dbReference>
<comment type="similarity">
    <text evidence="2">Belongs to the N-acetylmuramoyl-L-alanine amidase 2 family.</text>
</comment>
<reference evidence="10 11" key="1">
    <citation type="journal article" date="2007" name="Nature">
        <title>Evolution of genes and genomes on the Drosophila phylogeny.</title>
        <authorList>
            <consortium name="Drosophila 12 Genomes Consortium"/>
            <person name="Clark A.G."/>
            <person name="Eisen M.B."/>
            <person name="Smith D.R."/>
            <person name="Bergman C.M."/>
            <person name="Oliver B."/>
            <person name="Markow T.A."/>
            <person name="Kaufman T.C."/>
            <person name="Kellis M."/>
            <person name="Gelbart W."/>
            <person name="Iyer V.N."/>
            <person name="Pollard D.A."/>
            <person name="Sackton T.B."/>
            <person name="Larracuente A.M."/>
            <person name="Singh N.D."/>
            <person name="Abad J.P."/>
            <person name="Abt D.N."/>
            <person name="Adryan B."/>
            <person name="Aguade M."/>
            <person name="Akashi H."/>
            <person name="Anderson W.W."/>
            <person name="Aquadro C.F."/>
            <person name="Ardell D.H."/>
            <person name="Arguello R."/>
            <person name="Artieri C.G."/>
            <person name="Barbash D.A."/>
            <person name="Barker D."/>
            <person name="Barsanti P."/>
            <person name="Batterham P."/>
            <person name="Batzoglou S."/>
            <person name="Begun D."/>
            <person name="Bhutkar A."/>
            <person name="Blanco E."/>
            <person name="Bosak S.A."/>
            <person name="Bradley R.K."/>
            <person name="Brand A.D."/>
            <person name="Brent M.R."/>
            <person name="Brooks A.N."/>
            <person name="Brown R.H."/>
            <person name="Butlin R.K."/>
            <person name="Caggese C."/>
            <person name="Calvi B.R."/>
            <person name="Bernardo de Carvalho A."/>
            <person name="Caspi A."/>
            <person name="Castrezana S."/>
            <person name="Celniker S.E."/>
            <person name="Chang J.L."/>
            <person name="Chapple C."/>
            <person name="Chatterji S."/>
            <person name="Chinwalla A."/>
            <person name="Civetta A."/>
            <person name="Clifton S.W."/>
            <person name="Comeron J.M."/>
            <person name="Costello J.C."/>
            <person name="Coyne J.A."/>
            <person name="Daub J."/>
            <person name="David R.G."/>
            <person name="Delcher A.L."/>
            <person name="Delehaunty K."/>
            <person name="Do C.B."/>
            <person name="Ebling H."/>
            <person name="Edwards K."/>
            <person name="Eickbush T."/>
            <person name="Evans J.D."/>
            <person name="Filipski A."/>
            <person name="Findeiss S."/>
            <person name="Freyhult E."/>
            <person name="Fulton L."/>
            <person name="Fulton R."/>
            <person name="Garcia A.C."/>
            <person name="Gardiner A."/>
            <person name="Garfield D.A."/>
            <person name="Garvin B.E."/>
            <person name="Gibson G."/>
            <person name="Gilbert D."/>
            <person name="Gnerre S."/>
            <person name="Godfrey J."/>
            <person name="Good R."/>
            <person name="Gotea V."/>
            <person name="Gravely B."/>
            <person name="Greenberg A.J."/>
            <person name="Griffiths-Jones S."/>
            <person name="Gross S."/>
            <person name="Guigo R."/>
            <person name="Gustafson E.A."/>
            <person name="Haerty W."/>
            <person name="Hahn M.W."/>
            <person name="Halligan D.L."/>
            <person name="Halpern A.L."/>
            <person name="Halter G.M."/>
            <person name="Han M.V."/>
            <person name="Heger A."/>
            <person name="Hillier L."/>
            <person name="Hinrichs A.S."/>
            <person name="Holmes I."/>
            <person name="Hoskins R.A."/>
            <person name="Hubisz M.J."/>
            <person name="Hultmark D."/>
            <person name="Huntley M.A."/>
            <person name="Jaffe D.B."/>
            <person name="Jagadeeshan S."/>
            <person name="Jeck W.R."/>
            <person name="Johnson J."/>
            <person name="Jones C.D."/>
            <person name="Jordan W.C."/>
            <person name="Karpen G.H."/>
            <person name="Kataoka E."/>
            <person name="Keightley P.D."/>
            <person name="Kheradpour P."/>
            <person name="Kirkness E.F."/>
            <person name="Koerich L.B."/>
            <person name="Kristiansen K."/>
            <person name="Kudrna D."/>
            <person name="Kulathinal R.J."/>
            <person name="Kumar S."/>
            <person name="Kwok R."/>
            <person name="Lander E."/>
            <person name="Langley C.H."/>
            <person name="Lapoint R."/>
            <person name="Lazzaro B.P."/>
            <person name="Lee S.J."/>
            <person name="Levesque L."/>
            <person name="Li R."/>
            <person name="Lin C.F."/>
            <person name="Lin M.F."/>
            <person name="Lindblad-Toh K."/>
            <person name="Llopart A."/>
            <person name="Long M."/>
            <person name="Low L."/>
            <person name="Lozovsky E."/>
            <person name="Lu J."/>
            <person name="Luo M."/>
            <person name="Machado C.A."/>
            <person name="Makalowski W."/>
            <person name="Marzo M."/>
            <person name="Matsuda M."/>
            <person name="Matzkin L."/>
            <person name="McAllister B."/>
            <person name="McBride C.S."/>
            <person name="McKernan B."/>
            <person name="McKernan K."/>
            <person name="Mendez-Lago M."/>
            <person name="Minx P."/>
            <person name="Mollenhauer M.U."/>
            <person name="Montooth K."/>
            <person name="Mount S.M."/>
            <person name="Mu X."/>
            <person name="Myers E."/>
            <person name="Negre B."/>
            <person name="Newfeld S."/>
            <person name="Nielsen R."/>
            <person name="Noor M.A."/>
            <person name="O'Grady P."/>
            <person name="Pachter L."/>
            <person name="Papaceit M."/>
            <person name="Parisi M.J."/>
            <person name="Parisi M."/>
            <person name="Parts L."/>
            <person name="Pedersen J.S."/>
            <person name="Pesole G."/>
            <person name="Phillippy A.M."/>
            <person name="Ponting C.P."/>
            <person name="Pop M."/>
            <person name="Porcelli D."/>
            <person name="Powell J.R."/>
            <person name="Prohaska S."/>
            <person name="Pruitt K."/>
            <person name="Puig M."/>
            <person name="Quesneville H."/>
            <person name="Ram K.R."/>
            <person name="Rand D."/>
            <person name="Rasmussen M.D."/>
            <person name="Reed L.K."/>
            <person name="Reenan R."/>
            <person name="Reily A."/>
            <person name="Remington K.A."/>
            <person name="Rieger T.T."/>
            <person name="Ritchie M.G."/>
            <person name="Robin C."/>
            <person name="Rogers Y.H."/>
            <person name="Rohde C."/>
            <person name="Rozas J."/>
            <person name="Rubenfield M.J."/>
            <person name="Ruiz A."/>
            <person name="Russo S."/>
            <person name="Salzberg S.L."/>
            <person name="Sanchez-Gracia A."/>
            <person name="Saranga D.J."/>
            <person name="Sato H."/>
            <person name="Schaeffer S.W."/>
            <person name="Schatz M.C."/>
            <person name="Schlenke T."/>
            <person name="Schwartz R."/>
            <person name="Segarra C."/>
            <person name="Singh R.S."/>
            <person name="Sirot L."/>
            <person name="Sirota M."/>
            <person name="Sisneros N.B."/>
            <person name="Smith C.D."/>
            <person name="Smith T.F."/>
            <person name="Spieth J."/>
            <person name="Stage D.E."/>
            <person name="Stark A."/>
            <person name="Stephan W."/>
            <person name="Strausberg R.L."/>
            <person name="Strempel S."/>
            <person name="Sturgill D."/>
            <person name="Sutton G."/>
            <person name="Sutton G.G."/>
            <person name="Tao W."/>
            <person name="Teichmann S."/>
            <person name="Tobari Y.N."/>
            <person name="Tomimura Y."/>
            <person name="Tsolas J.M."/>
            <person name="Valente V.L."/>
            <person name="Venter E."/>
            <person name="Venter J.C."/>
            <person name="Vicario S."/>
            <person name="Vieira F.G."/>
            <person name="Vilella A.J."/>
            <person name="Villasante A."/>
            <person name="Walenz B."/>
            <person name="Wang J."/>
            <person name="Wasserman M."/>
            <person name="Watts T."/>
            <person name="Wilson D."/>
            <person name="Wilson R.K."/>
            <person name="Wing R.A."/>
            <person name="Wolfner M.F."/>
            <person name="Wong A."/>
            <person name="Wong G.K."/>
            <person name="Wu C.I."/>
            <person name="Wu G."/>
            <person name="Yamamoto D."/>
            <person name="Yang H.P."/>
            <person name="Yang S.P."/>
            <person name="Yorke J.A."/>
            <person name="Yoshida K."/>
            <person name="Zdobnov E."/>
            <person name="Zhang P."/>
            <person name="Zhang Y."/>
            <person name="Zimin A.V."/>
            <person name="Baldwin J."/>
            <person name="Abdouelleil A."/>
            <person name="Abdulkadir J."/>
            <person name="Abebe A."/>
            <person name="Abera B."/>
            <person name="Abreu J."/>
            <person name="Acer S.C."/>
            <person name="Aftuck L."/>
            <person name="Alexander A."/>
            <person name="An P."/>
            <person name="Anderson E."/>
            <person name="Anderson S."/>
            <person name="Arachi H."/>
            <person name="Azer M."/>
            <person name="Bachantsang P."/>
            <person name="Barry A."/>
            <person name="Bayul T."/>
            <person name="Berlin A."/>
            <person name="Bessette D."/>
            <person name="Bloom T."/>
            <person name="Blye J."/>
            <person name="Boguslavskiy L."/>
            <person name="Bonnet C."/>
            <person name="Boukhgalter B."/>
            <person name="Bourzgui I."/>
            <person name="Brown A."/>
            <person name="Cahill P."/>
            <person name="Channer S."/>
            <person name="Cheshatsang Y."/>
            <person name="Chuda L."/>
            <person name="Citroen M."/>
            <person name="Collymore A."/>
            <person name="Cooke P."/>
            <person name="Costello M."/>
            <person name="D'Aco K."/>
            <person name="Daza R."/>
            <person name="De Haan G."/>
            <person name="DeGray S."/>
            <person name="DeMaso C."/>
            <person name="Dhargay N."/>
            <person name="Dooley K."/>
            <person name="Dooley E."/>
            <person name="Doricent M."/>
            <person name="Dorje P."/>
            <person name="Dorjee K."/>
            <person name="Dupes A."/>
            <person name="Elong R."/>
            <person name="Falk J."/>
            <person name="Farina A."/>
            <person name="Faro S."/>
            <person name="Ferguson D."/>
            <person name="Fisher S."/>
            <person name="Foley C.D."/>
            <person name="Franke A."/>
            <person name="Friedrich D."/>
            <person name="Gadbois L."/>
            <person name="Gearin G."/>
            <person name="Gearin C.R."/>
            <person name="Giannoukos G."/>
            <person name="Goode T."/>
            <person name="Graham J."/>
            <person name="Grandbois E."/>
            <person name="Grewal S."/>
            <person name="Gyaltsen K."/>
            <person name="Hafez N."/>
            <person name="Hagos B."/>
            <person name="Hall J."/>
            <person name="Henson C."/>
            <person name="Hollinger A."/>
            <person name="Honan T."/>
            <person name="Huard M.D."/>
            <person name="Hughes L."/>
            <person name="Hurhula B."/>
            <person name="Husby M.E."/>
            <person name="Kamat A."/>
            <person name="Kanga B."/>
            <person name="Kashin S."/>
            <person name="Khazanovich D."/>
            <person name="Kisner P."/>
            <person name="Lance K."/>
            <person name="Lara M."/>
            <person name="Lee W."/>
            <person name="Lennon N."/>
            <person name="Letendre F."/>
            <person name="LeVine R."/>
            <person name="Lipovsky A."/>
            <person name="Liu X."/>
            <person name="Liu J."/>
            <person name="Liu S."/>
            <person name="Lokyitsang T."/>
            <person name="Lokyitsang Y."/>
            <person name="Lubonja R."/>
            <person name="Lui A."/>
            <person name="MacDonald P."/>
            <person name="Magnisalis V."/>
            <person name="Maru K."/>
            <person name="Matthews C."/>
            <person name="McCusker W."/>
            <person name="McDonough S."/>
            <person name="Mehta T."/>
            <person name="Meldrim J."/>
            <person name="Meneus L."/>
            <person name="Mihai O."/>
            <person name="Mihalev A."/>
            <person name="Mihova T."/>
            <person name="Mittelman R."/>
            <person name="Mlenga V."/>
            <person name="Montmayeur A."/>
            <person name="Mulrain L."/>
            <person name="Navidi A."/>
            <person name="Naylor J."/>
            <person name="Negash T."/>
            <person name="Nguyen T."/>
            <person name="Nguyen N."/>
            <person name="Nicol R."/>
            <person name="Norbu C."/>
            <person name="Norbu N."/>
            <person name="Novod N."/>
            <person name="O'Neill B."/>
            <person name="Osman S."/>
            <person name="Markiewicz E."/>
            <person name="Oyono O.L."/>
            <person name="Patti C."/>
            <person name="Phunkhang P."/>
            <person name="Pierre F."/>
            <person name="Priest M."/>
            <person name="Raghuraman S."/>
            <person name="Rege F."/>
            <person name="Reyes R."/>
            <person name="Rise C."/>
            <person name="Rogov P."/>
            <person name="Ross K."/>
            <person name="Ryan E."/>
            <person name="Settipalli S."/>
            <person name="Shea T."/>
            <person name="Sherpa N."/>
            <person name="Shi L."/>
            <person name="Shih D."/>
            <person name="Sparrow T."/>
            <person name="Spaulding J."/>
            <person name="Stalker J."/>
            <person name="Stange-Thomann N."/>
            <person name="Stavropoulos S."/>
            <person name="Stone C."/>
            <person name="Strader C."/>
            <person name="Tesfaye S."/>
            <person name="Thomson T."/>
            <person name="Thoulutsang Y."/>
            <person name="Thoulutsang D."/>
            <person name="Topham K."/>
            <person name="Topping I."/>
            <person name="Tsamla T."/>
            <person name="Vassiliev H."/>
            <person name="Vo A."/>
            <person name="Wangchuk T."/>
            <person name="Wangdi T."/>
            <person name="Weiand M."/>
            <person name="Wilkinson J."/>
            <person name="Wilson A."/>
            <person name="Yadav S."/>
            <person name="Young G."/>
            <person name="Yu Q."/>
            <person name="Zembek L."/>
            <person name="Zhong D."/>
            <person name="Zimmer A."/>
            <person name="Zwirko Z."/>
            <person name="Jaffe D.B."/>
            <person name="Alvarez P."/>
            <person name="Brockman W."/>
            <person name="Butler J."/>
            <person name="Chin C."/>
            <person name="Gnerre S."/>
            <person name="Grabherr M."/>
            <person name="Kleber M."/>
            <person name="Mauceli E."/>
            <person name="MacCallum I."/>
        </authorList>
    </citation>
    <scope>NUCLEOTIDE SEQUENCE [LARGE SCALE GENOMIC DNA]</scope>
    <source>
        <strain evidence="11">Tucson 14030-0811.24</strain>
    </source>
</reference>
<dbReference type="GO" id="GO:0005576">
    <property type="term" value="C:extracellular region"/>
    <property type="evidence" value="ECO:0007669"/>
    <property type="project" value="UniProtKB-SubCell"/>
</dbReference>
<dbReference type="FunCoup" id="A0A0Q9X298">
    <property type="interactions" value="81"/>
</dbReference>
<dbReference type="SMART" id="SM00644">
    <property type="entry name" value="Ami_2"/>
    <property type="match status" value="1"/>
</dbReference>
<keyword evidence="11" id="KW-1185">Reference proteome</keyword>
<dbReference type="GO" id="GO:0009253">
    <property type="term" value="P:peptidoglycan catabolic process"/>
    <property type="evidence" value="ECO:0007669"/>
    <property type="project" value="InterPro"/>
</dbReference>
<feature type="transmembrane region" description="Helical" evidence="7">
    <location>
        <begin position="322"/>
        <end position="347"/>
    </location>
</feature>
<gene>
    <name evidence="10" type="primary">Dwil\GK23800</name>
    <name evidence="10" type="ORF">Dwil_GK23800</name>
</gene>
<dbReference type="InParanoid" id="A0A0Q9X298"/>
<dbReference type="InterPro" id="IPR006619">
    <property type="entry name" value="PGRP_domain_met/bac"/>
</dbReference>
<dbReference type="Pfam" id="PF01510">
    <property type="entry name" value="Amidase_2"/>
    <property type="match status" value="1"/>
</dbReference>
<dbReference type="GO" id="GO:0008745">
    <property type="term" value="F:N-acetylmuramoyl-L-alanine amidase activity"/>
    <property type="evidence" value="ECO:0007669"/>
    <property type="project" value="InterPro"/>
</dbReference>
<organism evidence="10 11">
    <name type="scientific">Drosophila willistoni</name>
    <name type="common">Fruit fly</name>
    <dbReference type="NCBI Taxonomy" id="7260"/>
    <lineage>
        <taxon>Eukaryota</taxon>
        <taxon>Metazoa</taxon>
        <taxon>Ecdysozoa</taxon>
        <taxon>Arthropoda</taxon>
        <taxon>Hexapoda</taxon>
        <taxon>Insecta</taxon>
        <taxon>Pterygota</taxon>
        <taxon>Neoptera</taxon>
        <taxon>Endopterygota</taxon>
        <taxon>Diptera</taxon>
        <taxon>Brachycera</taxon>
        <taxon>Muscomorpha</taxon>
        <taxon>Ephydroidea</taxon>
        <taxon>Drosophilidae</taxon>
        <taxon>Drosophila</taxon>
        <taxon>Sophophora</taxon>
    </lineage>
</organism>
<evidence type="ECO:0000256" key="3">
    <source>
        <dbReference type="ARBA" id="ARBA00022525"/>
    </source>
</evidence>
<evidence type="ECO:0000313" key="11">
    <source>
        <dbReference type="Proteomes" id="UP000007798"/>
    </source>
</evidence>
<dbReference type="PANTHER" id="PTHR11022:SF41">
    <property type="entry name" value="PEPTIDOGLYCAN-RECOGNITION PROTEIN LC-RELATED"/>
    <property type="match status" value="1"/>
</dbReference>
<evidence type="ECO:0000259" key="9">
    <source>
        <dbReference type="SMART" id="SM00701"/>
    </source>
</evidence>
<dbReference type="InterPro" id="IPR015510">
    <property type="entry name" value="PGRP"/>
</dbReference>
<dbReference type="SMR" id="A0A0Q9X298"/>
<dbReference type="FunFam" id="3.40.80.10:FF:000001">
    <property type="entry name" value="Peptidoglycan recognition protein 1"/>
    <property type="match status" value="1"/>
</dbReference>
<accession>A0A0Q9X298</accession>
<evidence type="ECO:0000256" key="4">
    <source>
        <dbReference type="ARBA" id="ARBA00022588"/>
    </source>
</evidence>
<sequence>MHFNNETEMNQCPNLNSRTINLSTSKNCSTSSTDSGVILIDNAAAYKSEIKPTTKDNNSNINSSSSSNSNSSGSSSEGEESAKAKSQTEVKPPRISIEQSHTINVNKVGNNKISPTLSIRSNTISIVSIDENAIDSSCIDSDSELDGEGINDEYTVQKLGQQISYPANSGDLNQHLPPGVTVISRQVTPTTQLTSTPTPTQAAGVVAKQLLNGQLNVASSTGVVATAASAVSSPSAEIGHVAVNNSTDVTFGDKHFYEGPVTIQQFLIDNREKWKPVDGEGGQDNPAYNGGRATANGDAKLNAPTQAPLLCPYLPNTISRKAITITVTFVLFTIILGIILATTTNLFGKTMNKSKLLVGDGDDPRLNIPINSTIAPVVLDDPEETPDITNGTLVILKIAEWGGRPSTSKISQQLPVHRVIISHTATEMCRSLDTCKDRVRSAQRYHMQNLNWSQVGYNFLIGGDGRVYVGRDWDTVGAHTKNYNTGSIGISFIGFFQTEKPTDVQVTACHLLLDHGVRHQKLAPDYRIYGHRQFVATDSPGDALYNIITTWPHWSNQK</sequence>
<keyword evidence="7" id="KW-0812">Transmembrane</keyword>
<dbReference type="eggNOG" id="ENOG502S2KY">
    <property type="taxonomic scope" value="Eukaryota"/>
</dbReference>
<dbReference type="CDD" id="cd06583">
    <property type="entry name" value="PGRP"/>
    <property type="match status" value="1"/>
</dbReference>
<feature type="domain" description="N-acetylmuramoyl-L-alanine amidase" evidence="8">
    <location>
        <begin position="406"/>
        <end position="541"/>
    </location>
</feature>
<dbReference type="GO" id="GO:0008270">
    <property type="term" value="F:zinc ion binding"/>
    <property type="evidence" value="ECO:0007669"/>
    <property type="project" value="InterPro"/>
</dbReference>
<dbReference type="GO" id="GO:0045087">
    <property type="term" value="P:innate immune response"/>
    <property type="evidence" value="ECO:0007669"/>
    <property type="project" value="UniProtKB-KW"/>
</dbReference>
<dbReference type="AlphaFoldDB" id="A0A0Q9X298"/>
<evidence type="ECO:0000256" key="2">
    <source>
        <dbReference type="ARBA" id="ARBA00007553"/>
    </source>
</evidence>
<evidence type="ECO:0000256" key="6">
    <source>
        <dbReference type="SAM" id="MobiDB-lite"/>
    </source>
</evidence>
<name>A0A0Q9X298_DROWI</name>
<feature type="compositionally biased region" description="Low complexity" evidence="6">
    <location>
        <begin position="57"/>
        <end position="76"/>
    </location>
</feature>
<comment type="subcellular location">
    <subcellularLocation>
        <location evidence="1">Secreted</location>
    </subcellularLocation>
</comment>
<dbReference type="PANTHER" id="PTHR11022">
    <property type="entry name" value="PEPTIDOGLYCAN RECOGNITION PROTEIN"/>
    <property type="match status" value="1"/>
</dbReference>
<feature type="compositionally biased region" description="Basic and acidic residues" evidence="6">
    <location>
        <begin position="80"/>
        <end position="92"/>
    </location>
</feature>
<keyword evidence="3" id="KW-0964">Secreted</keyword>
<keyword evidence="4" id="KW-0399">Innate immunity</keyword>
<dbReference type="Gene3D" id="3.40.80.10">
    <property type="entry name" value="Peptidoglycan recognition protein-like"/>
    <property type="match status" value="1"/>
</dbReference>
<feature type="region of interest" description="Disordered" evidence="6">
    <location>
        <begin position="277"/>
        <end position="299"/>
    </location>
</feature>
<evidence type="ECO:0000256" key="1">
    <source>
        <dbReference type="ARBA" id="ARBA00004613"/>
    </source>
</evidence>
<keyword evidence="7" id="KW-1133">Transmembrane helix</keyword>
<evidence type="ECO:0000256" key="7">
    <source>
        <dbReference type="SAM" id="Phobius"/>
    </source>
</evidence>
<evidence type="ECO:0000313" key="10">
    <source>
        <dbReference type="EMBL" id="KRF99233.1"/>
    </source>
</evidence>
<dbReference type="Proteomes" id="UP000007798">
    <property type="component" value="Unassembled WGS sequence"/>
</dbReference>
<feature type="region of interest" description="Disordered" evidence="6">
    <location>
        <begin position="51"/>
        <end position="102"/>
    </location>
</feature>
<keyword evidence="5" id="KW-0391">Immunity</keyword>
<dbReference type="STRING" id="7260.A0A0Q9X298"/>
<protein>
    <submittedName>
        <fullName evidence="10">Uncharacterized protein, isoform B</fullName>
    </submittedName>
</protein>